<accession>A0A8H6PWX8</accession>
<gene>
    <name evidence="3" type="ORF">CNMCM5623_007327</name>
</gene>
<dbReference type="Proteomes" id="UP000654922">
    <property type="component" value="Unassembled WGS sequence"/>
</dbReference>
<dbReference type="PANTHER" id="PTHR42791:SF5">
    <property type="entry name" value="HYPOTHETICAL ACETYLTRANSFERASE (EUROFUNG)"/>
    <property type="match status" value="1"/>
</dbReference>
<dbReference type="Gene3D" id="3.40.630.30">
    <property type="match status" value="1"/>
</dbReference>
<dbReference type="InterPro" id="IPR052523">
    <property type="entry name" value="Trichothecene_AcTrans"/>
</dbReference>
<feature type="compositionally biased region" description="Basic and acidic residues" evidence="1">
    <location>
        <begin position="73"/>
        <end position="86"/>
    </location>
</feature>
<reference evidence="3" key="1">
    <citation type="submission" date="2020-06" db="EMBL/GenBank/DDBJ databases">
        <title>Draft genome sequences of strains closely related to Aspergillus parafelis and Aspergillus hiratsukae.</title>
        <authorList>
            <person name="Dos Santos R.A.C."/>
            <person name="Rivero-Menendez O."/>
            <person name="Steenwyk J.L."/>
            <person name="Mead M.E."/>
            <person name="Goldman G.H."/>
            <person name="Alastruey-Izquierdo A."/>
            <person name="Rokas A."/>
        </authorList>
    </citation>
    <scope>NUCLEOTIDE SEQUENCE</scope>
    <source>
        <strain evidence="3">CNM-CM5623</strain>
    </source>
</reference>
<evidence type="ECO:0000259" key="2">
    <source>
        <dbReference type="Pfam" id="PF00583"/>
    </source>
</evidence>
<sequence>MLSVIHPNSHRGLPVVAHHHLYDNALATQNFPGLEGYRFMSASYKPNGEDERLSKHMNKSLKSLESVCRLLHRPNDKPKTASEKNQPDNPPEIVTGDGAFSLEFPLSGQQSIPDPREIFTRLQLRWGNGTTSTQYFRAHIPSIKPTLLDGPFSSIHINTGICLFSKTALSMDPGNDSLGSDSEKVTIPRTPDRNEDLTLYELETITRLSLAIADTAALIGPACRDHCSPININIDIPDFQYFWTACELLERNLVDVTYVNKWIDTMNERRSLLFNIMSSMIHSSLRERQVSNVKICLTSGTEAAVESIMRSLPAGPMPSLDELLDKLQKGHSDAEQWKNFLANLDPRHWPSTISELGRLMYVFKAVKPVLTHGPQQLLNRSSQSRQEKNLIIMVDNSTEWRIFDRARTFLKRYTKSPTNGASETIMVGLFPLEKIFVAGARRSDLYLEDPGSDMWSESEASRVGPWEVIDTVYGSIISERLRSLCHRAGFKAAMRETPREFKLSILSKTMRFQLSEVHHDTDEFEEVVACEVASFEHPQQSIFRFFYPIFGHESEVEKQTAFRNLVELQRQWSRDDPDVVWIQAIDTQNNNKVVGGLLMKVHKENRPAQKDDDEHQSAFWYPAGSQRKYIDECLRIFTAPHEKYMQRPHVYLYIGFVLPEYRQQGVADMFLADACRRADELGIEAWLESVVAMGVPIYMRHGFIPFRKHAVEPQAERPDDEWKDMEEKMQPLRFWPMWRPPHGKFVPGETNPPWNEFMSSMLSKL</sequence>
<evidence type="ECO:0000313" key="4">
    <source>
        <dbReference type="Proteomes" id="UP000654922"/>
    </source>
</evidence>
<dbReference type="EMBL" id="JACBAE010001358">
    <property type="protein sequence ID" value="KAF7161912.1"/>
    <property type="molecule type" value="Genomic_DNA"/>
</dbReference>
<organism evidence="3 4">
    <name type="scientific">Aspergillus felis</name>
    <dbReference type="NCBI Taxonomy" id="1287682"/>
    <lineage>
        <taxon>Eukaryota</taxon>
        <taxon>Fungi</taxon>
        <taxon>Dikarya</taxon>
        <taxon>Ascomycota</taxon>
        <taxon>Pezizomycotina</taxon>
        <taxon>Eurotiomycetes</taxon>
        <taxon>Eurotiomycetidae</taxon>
        <taxon>Eurotiales</taxon>
        <taxon>Aspergillaceae</taxon>
        <taxon>Aspergillus</taxon>
        <taxon>Aspergillus subgen. Fumigati</taxon>
    </lineage>
</organism>
<dbReference type="SUPFAM" id="SSF55729">
    <property type="entry name" value="Acyl-CoA N-acyltransferases (Nat)"/>
    <property type="match status" value="1"/>
</dbReference>
<dbReference type="PANTHER" id="PTHR42791">
    <property type="entry name" value="GNAT FAMILY ACETYLTRANSFERASE"/>
    <property type="match status" value="1"/>
</dbReference>
<name>A0A8H6PWX8_9EURO</name>
<proteinExistence type="predicted"/>
<evidence type="ECO:0000256" key="1">
    <source>
        <dbReference type="SAM" id="MobiDB-lite"/>
    </source>
</evidence>
<dbReference type="CDD" id="cd04301">
    <property type="entry name" value="NAT_SF"/>
    <property type="match status" value="1"/>
</dbReference>
<feature type="domain" description="N-acetyltransferase" evidence="2">
    <location>
        <begin position="565"/>
        <end position="691"/>
    </location>
</feature>
<dbReference type="OrthoDB" id="410198at2759"/>
<dbReference type="GO" id="GO:0016747">
    <property type="term" value="F:acyltransferase activity, transferring groups other than amino-acyl groups"/>
    <property type="evidence" value="ECO:0007669"/>
    <property type="project" value="InterPro"/>
</dbReference>
<dbReference type="Pfam" id="PF00583">
    <property type="entry name" value="Acetyltransf_1"/>
    <property type="match status" value="1"/>
</dbReference>
<feature type="region of interest" description="Disordered" evidence="1">
    <location>
        <begin position="73"/>
        <end position="94"/>
    </location>
</feature>
<dbReference type="AlphaFoldDB" id="A0A8H6PWX8"/>
<dbReference type="InterPro" id="IPR016181">
    <property type="entry name" value="Acyl_CoA_acyltransferase"/>
</dbReference>
<protein>
    <recommendedName>
        <fullName evidence="2">N-acetyltransferase domain-containing protein</fullName>
    </recommendedName>
</protein>
<evidence type="ECO:0000313" key="3">
    <source>
        <dbReference type="EMBL" id="KAF7161912.1"/>
    </source>
</evidence>
<dbReference type="InterPro" id="IPR000182">
    <property type="entry name" value="GNAT_dom"/>
</dbReference>
<comment type="caution">
    <text evidence="3">The sequence shown here is derived from an EMBL/GenBank/DDBJ whole genome shotgun (WGS) entry which is preliminary data.</text>
</comment>